<dbReference type="Proteomes" id="UP000094527">
    <property type="component" value="Unassembled WGS sequence"/>
</dbReference>
<accession>A0A1D2M419</accession>
<evidence type="ECO:0000256" key="1">
    <source>
        <dbReference type="PROSITE-ProRule" id="PRU00259"/>
    </source>
</evidence>
<dbReference type="PROSITE" id="PS50176">
    <property type="entry name" value="ARM_REPEAT"/>
    <property type="match status" value="1"/>
</dbReference>
<dbReference type="AlphaFoldDB" id="A0A1D2M419"/>
<dbReference type="EMBL" id="LJIJ01004795">
    <property type="protein sequence ID" value="ODM87723.1"/>
    <property type="molecule type" value="Genomic_DNA"/>
</dbReference>
<feature type="repeat" description="ARM" evidence="1">
    <location>
        <begin position="160"/>
        <end position="189"/>
    </location>
</feature>
<evidence type="ECO:0000313" key="2">
    <source>
        <dbReference type="EMBL" id="ODM87723.1"/>
    </source>
</evidence>
<sequence>MKALLLSNDTSVGYNTAPERKRMIAKTKILPSLASKLHHPEYEHDEKTLNAVVIFLASMAVNDDLSQQIETGNVLQGIHSILKNHFHSQILIRNTVVLLRYLCSSHKVREKSSTYALMKWVVEIMENYKKSADTVKVAMSCCAHMTLRNSCQVAQLVAKNGLPLILELMKDFRSNVTILKSACVTLRNMMENGDPDVKTKIKELYAPTFNELMAQLELREYYVKPLLKELGLNGEKADTINGEDERPDTVAYEVNIGRKSVVLDDNMSSDNIVPT</sequence>
<evidence type="ECO:0000313" key="3">
    <source>
        <dbReference type="Proteomes" id="UP000094527"/>
    </source>
</evidence>
<dbReference type="InterPro" id="IPR016024">
    <property type="entry name" value="ARM-type_fold"/>
</dbReference>
<gene>
    <name evidence="2" type="ORF">Ocin01_18959</name>
</gene>
<dbReference type="OrthoDB" id="8295780at2759"/>
<dbReference type="InterPro" id="IPR011989">
    <property type="entry name" value="ARM-like"/>
</dbReference>
<dbReference type="SMART" id="SM00185">
    <property type="entry name" value="ARM"/>
    <property type="match status" value="2"/>
</dbReference>
<reference evidence="2 3" key="1">
    <citation type="journal article" date="2016" name="Genome Biol. Evol.">
        <title>Gene Family Evolution Reflects Adaptation to Soil Environmental Stressors in the Genome of the Collembolan Orchesella cincta.</title>
        <authorList>
            <person name="Faddeeva-Vakhrusheva A."/>
            <person name="Derks M.F."/>
            <person name="Anvar S.Y."/>
            <person name="Agamennone V."/>
            <person name="Suring W."/>
            <person name="Smit S."/>
            <person name="van Straalen N.M."/>
            <person name="Roelofs D."/>
        </authorList>
    </citation>
    <scope>NUCLEOTIDE SEQUENCE [LARGE SCALE GENOMIC DNA]</scope>
    <source>
        <tissue evidence="2">Mixed pool</tissue>
    </source>
</reference>
<proteinExistence type="predicted"/>
<dbReference type="SUPFAM" id="SSF48371">
    <property type="entry name" value="ARM repeat"/>
    <property type="match status" value="1"/>
</dbReference>
<comment type="caution">
    <text evidence="2">The sequence shown here is derived from an EMBL/GenBank/DDBJ whole genome shotgun (WGS) entry which is preliminary data.</text>
</comment>
<keyword evidence="3" id="KW-1185">Reference proteome</keyword>
<dbReference type="Gene3D" id="1.25.10.10">
    <property type="entry name" value="Leucine-rich Repeat Variant"/>
    <property type="match status" value="1"/>
</dbReference>
<dbReference type="InterPro" id="IPR000225">
    <property type="entry name" value="Armadillo"/>
</dbReference>
<protein>
    <submittedName>
        <fullName evidence="2">Armadillo repeat-containing protein 6</fullName>
    </submittedName>
</protein>
<organism evidence="2 3">
    <name type="scientific">Orchesella cincta</name>
    <name type="common">Springtail</name>
    <name type="synonym">Podura cincta</name>
    <dbReference type="NCBI Taxonomy" id="48709"/>
    <lineage>
        <taxon>Eukaryota</taxon>
        <taxon>Metazoa</taxon>
        <taxon>Ecdysozoa</taxon>
        <taxon>Arthropoda</taxon>
        <taxon>Hexapoda</taxon>
        <taxon>Collembola</taxon>
        <taxon>Entomobryomorpha</taxon>
        <taxon>Entomobryoidea</taxon>
        <taxon>Orchesellidae</taxon>
        <taxon>Orchesellinae</taxon>
        <taxon>Orchesella</taxon>
    </lineage>
</organism>
<name>A0A1D2M419_ORCCI</name>